<keyword evidence="14" id="KW-1185">Reference proteome</keyword>
<keyword evidence="11" id="KW-0472">Membrane</keyword>
<accession>A0A158R542</accession>
<comment type="subcellular location">
    <subcellularLocation>
        <location evidence="3">Cytoplasm</location>
    </subcellularLocation>
    <subcellularLocation>
        <location evidence="2">Mitochondrion matrix</location>
    </subcellularLocation>
    <subcellularLocation>
        <location evidence="1">Mitochondrion outer membrane</location>
    </subcellularLocation>
</comment>
<evidence type="ECO:0000256" key="9">
    <source>
        <dbReference type="ARBA" id="ARBA00023121"/>
    </source>
</evidence>
<evidence type="ECO:0000256" key="3">
    <source>
        <dbReference type="ARBA" id="ARBA00004496"/>
    </source>
</evidence>
<dbReference type="GO" id="GO:0005759">
    <property type="term" value="C:mitochondrial matrix"/>
    <property type="evidence" value="ECO:0007669"/>
    <property type="project" value="UniProtKB-SubCell"/>
</dbReference>
<name>A0A158R542_9BILA</name>
<keyword evidence="6" id="KW-0963">Cytoplasm</keyword>
<reference evidence="15" key="1">
    <citation type="submission" date="2016-04" db="UniProtKB">
        <authorList>
            <consortium name="WormBaseParasite"/>
        </authorList>
    </citation>
    <scope>IDENTIFICATION</scope>
</reference>
<evidence type="ECO:0000313" key="14">
    <source>
        <dbReference type="Proteomes" id="UP000046393"/>
    </source>
</evidence>
<dbReference type="AlphaFoldDB" id="A0A158R542"/>
<dbReference type="PANTHER" id="PTHR21771:SF1">
    <property type="entry name" value="MITOCHONDRIA-EATING PROTEIN"/>
    <property type="match status" value="1"/>
</dbReference>
<dbReference type="InterPro" id="IPR026169">
    <property type="entry name" value="MIEAP"/>
</dbReference>
<keyword evidence="10" id="KW-0496">Mitochondrion</keyword>
<comment type="similarity">
    <text evidence="4">Belongs to the MIEAP family.</text>
</comment>
<dbReference type="GO" id="GO:0005741">
    <property type="term" value="C:mitochondrial outer membrane"/>
    <property type="evidence" value="ECO:0007669"/>
    <property type="project" value="UniProtKB-SubCell"/>
</dbReference>
<keyword evidence="9" id="KW-0446">Lipid-binding</keyword>
<dbReference type="GO" id="GO:0008289">
    <property type="term" value="F:lipid binding"/>
    <property type="evidence" value="ECO:0007669"/>
    <property type="project" value="UniProtKB-KW"/>
</dbReference>
<dbReference type="GO" id="GO:0035695">
    <property type="term" value="P:mitophagy by internal vacuole formation"/>
    <property type="evidence" value="ECO:0007669"/>
    <property type="project" value="TreeGrafter"/>
</dbReference>
<dbReference type="Pfam" id="PF16026">
    <property type="entry name" value="MIEAP"/>
    <property type="match status" value="1"/>
</dbReference>
<dbReference type="GO" id="GO:0035694">
    <property type="term" value="P:mitochondrial protein catabolic process"/>
    <property type="evidence" value="ECO:0007669"/>
    <property type="project" value="InterPro"/>
</dbReference>
<sequence>MYTYSDQEDEDYLDEDCADRLLKQIQCLKVTTVSTLLHIIPPISQLIKSIPFSLPIFDAVFTRIVQLQNERDEKFPSDEMRCSELFRQLLWWTALNDIAQTSSVPLSSSTSALRPINYIDQTYQQQCTVILKTNYGIHLRTILNIIERECPDVIEKAQKERAFLVTCLDSLGCHGLVNCSTGLIRYELKLFDAIRIEAGNHVERIRSISNRLKEVHRALQLPEAIPSCASHQRQMNLHLSEIFERLKQNEYMENILNGLLSNRHVMLLNQFVNAYTDLNSLLRIVRKRIQSDKMLINVFNFLNKTAPSDFAFDDVDPTIAKLVVAFKNAYDKLLHMISFESDSGYGNESELGFSNCSRSTLKASGLSHLRRFQTTADFYRSLTELQNSKKYNKVDKRVAKSLSRLNISEYAVPYETLFTKTKTHDFRIPTPSPCSIEDDCCVYSTADEIANVTEKYTALFVDSRKEVMEALDCLPEFMDSVELQLKTIFTVVILTYRSVYGCVAKRRSKVYEALDENLPNDNENLHLDFALYRHMYRKAKSEFGMENAKEVTAQIWSTLFDFPSLKTCTRFNRFILECVSVVWDLVTGVDGKPPRMTIDYEGDNYDPEKHQRFQDSSVESSVIQQYIWPALINTCSNEYLCKAFVVT</sequence>
<proteinExistence type="inferred from homology"/>
<dbReference type="InterPro" id="IPR031981">
    <property type="entry name" value="MIEAP_C"/>
</dbReference>
<evidence type="ECO:0000256" key="10">
    <source>
        <dbReference type="ARBA" id="ARBA00023128"/>
    </source>
</evidence>
<evidence type="ECO:0000256" key="2">
    <source>
        <dbReference type="ARBA" id="ARBA00004305"/>
    </source>
</evidence>
<evidence type="ECO:0000256" key="4">
    <source>
        <dbReference type="ARBA" id="ARBA00008233"/>
    </source>
</evidence>
<evidence type="ECO:0000256" key="1">
    <source>
        <dbReference type="ARBA" id="ARBA00004294"/>
    </source>
</evidence>
<evidence type="ECO:0000256" key="8">
    <source>
        <dbReference type="ARBA" id="ARBA00023054"/>
    </source>
</evidence>
<feature type="domain" description="Mitochondria-eating protein C-terminal" evidence="13">
    <location>
        <begin position="451"/>
        <end position="647"/>
    </location>
</feature>
<keyword evidence="7" id="KW-1000">Mitochondrion outer membrane</keyword>
<evidence type="ECO:0000313" key="15">
    <source>
        <dbReference type="WBParaSite" id="SMUV_0000538601-mRNA-1"/>
    </source>
</evidence>
<dbReference type="Proteomes" id="UP000046393">
    <property type="component" value="Unplaced"/>
</dbReference>
<dbReference type="WBParaSite" id="SMUV_0000538601-mRNA-1">
    <property type="protein sequence ID" value="SMUV_0000538601-mRNA-1"/>
    <property type="gene ID" value="SMUV_0000538601"/>
</dbReference>
<evidence type="ECO:0000259" key="13">
    <source>
        <dbReference type="Pfam" id="PF16026"/>
    </source>
</evidence>
<organism evidence="14 15">
    <name type="scientific">Syphacia muris</name>
    <dbReference type="NCBI Taxonomy" id="451379"/>
    <lineage>
        <taxon>Eukaryota</taxon>
        <taxon>Metazoa</taxon>
        <taxon>Ecdysozoa</taxon>
        <taxon>Nematoda</taxon>
        <taxon>Chromadorea</taxon>
        <taxon>Rhabditida</taxon>
        <taxon>Spirurina</taxon>
        <taxon>Oxyuridomorpha</taxon>
        <taxon>Oxyuroidea</taxon>
        <taxon>Oxyuridae</taxon>
        <taxon>Syphacia</taxon>
    </lineage>
</organism>
<evidence type="ECO:0000256" key="12">
    <source>
        <dbReference type="ARBA" id="ARBA00032687"/>
    </source>
</evidence>
<evidence type="ECO:0000256" key="11">
    <source>
        <dbReference type="ARBA" id="ARBA00023136"/>
    </source>
</evidence>
<evidence type="ECO:0000256" key="5">
    <source>
        <dbReference type="ARBA" id="ARBA00019863"/>
    </source>
</evidence>
<evidence type="ECO:0000256" key="7">
    <source>
        <dbReference type="ARBA" id="ARBA00022787"/>
    </source>
</evidence>
<evidence type="ECO:0000256" key="6">
    <source>
        <dbReference type="ARBA" id="ARBA00022490"/>
    </source>
</evidence>
<protein>
    <recommendedName>
        <fullName evidence="5">Mitochondria-eating protein</fullName>
    </recommendedName>
    <alternativeName>
        <fullName evidence="12">Spermatogenesis-associated protein 18</fullName>
    </alternativeName>
</protein>
<dbReference type="PANTHER" id="PTHR21771">
    <property type="entry name" value="MITOCHONDRIA-EATING PROTEIN-RELATED"/>
    <property type="match status" value="1"/>
</dbReference>
<keyword evidence="8" id="KW-0175">Coiled coil</keyword>